<evidence type="ECO:0008006" key="3">
    <source>
        <dbReference type="Google" id="ProtNLM"/>
    </source>
</evidence>
<dbReference type="AlphaFoldDB" id="A0A1G5L0E9"/>
<keyword evidence="2" id="KW-1185">Reference proteome</keyword>
<dbReference type="EMBL" id="FMVM01000018">
    <property type="protein sequence ID" value="SCZ05901.1"/>
    <property type="molecule type" value="Genomic_DNA"/>
</dbReference>
<sequence length="140" mass="16186">MPKVYIINTNKSNNPQAENDMISNMKCSAYYSPWKHYIDTIEANDIVYLYSSGVGIIARGIATGIVEIKDYIGKENEEHYMYLNRFEKLSTPLTADKITNILTEATIDKTEYKIQWNQTMILIAYSLGLKVWQVITKKYI</sequence>
<accession>A0A1G5L0E9</accession>
<dbReference type="STRING" id="582692.SAMN05720606_11849"/>
<organism evidence="1 2">
    <name type="scientific">Paenibacillus polysaccharolyticus</name>
    <dbReference type="NCBI Taxonomy" id="582692"/>
    <lineage>
        <taxon>Bacteria</taxon>
        <taxon>Bacillati</taxon>
        <taxon>Bacillota</taxon>
        <taxon>Bacilli</taxon>
        <taxon>Bacillales</taxon>
        <taxon>Paenibacillaceae</taxon>
        <taxon>Paenibacillus</taxon>
    </lineage>
</organism>
<name>A0A1G5L0E9_9BACL</name>
<proteinExistence type="predicted"/>
<reference evidence="2" key="1">
    <citation type="submission" date="2016-10" db="EMBL/GenBank/DDBJ databases">
        <authorList>
            <person name="Varghese N."/>
            <person name="Submissions S."/>
        </authorList>
    </citation>
    <scope>NUCLEOTIDE SEQUENCE [LARGE SCALE GENOMIC DNA]</scope>
    <source>
        <strain evidence="2">BL9</strain>
    </source>
</reference>
<evidence type="ECO:0000313" key="1">
    <source>
        <dbReference type="EMBL" id="SCZ05901.1"/>
    </source>
</evidence>
<dbReference type="Proteomes" id="UP000198538">
    <property type="component" value="Unassembled WGS sequence"/>
</dbReference>
<protein>
    <recommendedName>
        <fullName evidence="3">EVE domain-containing protein</fullName>
    </recommendedName>
</protein>
<dbReference type="RefSeq" id="WP_090924004.1">
    <property type="nucleotide sequence ID" value="NZ_FMVM01000018.1"/>
</dbReference>
<gene>
    <name evidence="1" type="ORF">SAMN05720606_11849</name>
</gene>
<evidence type="ECO:0000313" key="2">
    <source>
        <dbReference type="Proteomes" id="UP000198538"/>
    </source>
</evidence>